<comment type="subcellular location">
    <subcellularLocation>
        <location evidence="1">Cell membrane</location>
        <topology evidence="1">Multi-pass membrane protein</topology>
    </subcellularLocation>
</comment>
<evidence type="ECO:0000256" key="13">
    <source>
        <dbReference type="SAM" id="SignalP"/>
    </source>
</evidence>
<evidence type="ECO:0000256" key="2">
    <source>
        <dbReference type="ARBA" id="ARBA00022475"/>
    </source>
</evidence>
<feature type="transmembrane region" description="Helical" evidence="12">
    <location>
        <begin position="585"/>
        <end position="607"/>
    </location>
</feature>
<keyword evidence="6" id="KW-0297">G-protein coupled receptor</keyword>
<dbReference type="FunFam" id="3.40.50.2300:FF:000016">
    <property type="entry name" value="Taste 1 receptor member 2"/>
    <property type="match status" value="1"/>
</dbReference>
<dbReference type="InterPro" id="IPR000337">
    <property type="entry name" value="GPCR_3"/>
</dbReference>
<dbReference type="Gene3D" id="2.10.50.30">
    <property type="entry name" value="GPCR, family 3, nine cysteines domain"/>
    <property type="match status" value="1"/>
</dbReference>
<feature type="transmembrane region" description="Helical" evidence="12">
    <location>
        <begin position="744"/>
        <end position="762"/>
    </location>
</feature>
<dbReference type="KEGG" id="char:105912005"/>
<dbReference type="OrthoDB" id="5984008at2759"/>
<dbReference type="FunFam" id="2.10.50.30:FF:000004">
    <property type="entry name" value="Taste receptor type 1 member 3-like protein"/>
    <property type="match status" value="1"/>
</dbReference>
<keyword evidence="4 13" id="KW-0732">Signal</keyword>
<dbReference type="SUPFAM" id="SSF53822">
    <property type="entry name" value="Periplasmic binding protein-like I"/>
    <property type="match status" value="1"/>
</dbReference>
<evidence type="ECO:0000256" key="12">
    <source>
        <dbReference type="SAM" id="Phobius"/>
    </source>
</evidence>
<dbReference type="PANTHER" id="PTHR24061:SF441">
    <property type="entry name" value="TASTE RECEPTOR TYPE 1 MEMBER 2B-RELATED"/>
    <property type="match status" value="1"/>
</dbReference>
<dbReference type="PROSITE" id="PS00980">
    <property type="entry name" value="G_PROTEIN_RECEP_F3_2"/>
    <property type="match status" value="1"/>
</dbReference>
<dbReference type="PRINTS" id="PR00248">
    <property type="entry name" value="GPCRMGR"/>
</dbReference>
<dbReference type="InterPro" id="IPR017979">
    <property type="entry name" value="GPCR_3_CS"/>
</dbReference>
<feature type="transmembrane region" description="Helical" evidence="12">
    <location>
        <begin position="619"/>
        <end position="643"/>
    </location>
</feature>
<reference evidence="16" key="1">
    <citation type="submission" date="2025-08" db="UniProtKB">
        <authorList>
            <consortium name="RefSeq"/>
        </authorList>
    </citation>
    <scope>IDENTIFICATION</scope>
</reference>
<dbReference type="InterPro" id="IPR028082">
    <property type="entry name" value="Peripla_BP_I"/>
</dbReference>
<evidence type="ECO:0000313" key="15">
    <source>
        <dbReference type="Proteomes" id="UP000515152"/>
    </source>
</evidence>
<dbReference type="PANTHER" id="PTHR24061">
    <property type="entry name" value="CALCIUM-SENSING RECEPTOR-RELATED"/>
    <property type="match status" value="1"/>
</dbReference>
<accession>A0A6P8F8D8</accession>
<dbReference type="RefSeq" id="XP_031421479.1">
    <property type="nucleotide sequence ID" value="XM_031565619.1"/>
</dbReference>
<feature type="transmembrane region" description="Helical" evidence="12">
    <location>
        <begin position="704"/>
        <end position="732"/>
    </location>
</feature>
<dbReference type="Proteomes" id="UP000515152">
    <property type="component" value="Chromosome 4"/>
</dbReference>
<name>A0A6P8F8D8_CLUHA</name>
<keyword evidence="3 12" id="KW-0812">Transmembrane</keyword>
<sequence>MLLALHSLFVISLFNPHFWECSCQASEFNLDGDYLIGGLFPVHYTPDIAQTRRPEAVNCLEKPLHLRGYHGLQVMRFAVEEINNSTTLLPNVTLGYQLFDHCYDTNNFPAVLQVLSINSSVTPRQMYTHYHPKVIAFIGAFSSSETITLAPMFMMDLFPMVSYAASSSTLSDKLVYPSFIRTTPSNEDQMELIIHIIKHYGWNWVAFIGSKSEYSENGFQLFLKLIPSTGICLGYQELLADTSQLNTVFHKIDKLNINVIILFLEPLFAEDVIASAIRLKFHNKVWIASDAWAMNQVLPKLRDIQTIGTVIGVTPTVANLPGFNEFIYQSRHRSDSVYTAEGYCNQVCDNCSSVSPEEIINENPTYSFPIYSAVYTMAMALHNALQCNNSGCDKSRTVYPYMLLQEIRHLQFPLNQFFISFDNNLDPPARYSIVFWDTSVHPAKIWPIGTYSNYPVVNLTISNTTLPWHGNGMVPFSNCSFECRPGHVRQQDGQHKCCFSCVQCSTDQYANHSANMYSCLRCDKEEWSEAGSTSCQKRSVEYFQLSDGYAIVLMVFASSLMVLSLAVAVLFAIHRSTPVVRSAGGSMCFLMLGCLSVSPIGVFFYFGEPSSFSCVARDMLYVFFYTVCLSCLFVRSFQIICIFKMAAHFPKAHALWVKYSGQWLMVAAISLLQLLLCSIWMATSPPVPIEDVSLVKHQIVLRCVVSYITPVTLTTGFMWILSGLCFCFSYMGTDLPKNYNEARAITFSMLLFCLSWAIFYTAEFMSYSTSAQVVKIVVELSSLYGIMLSYFIPKSFIIVFQPLKNTQEYFQAAIQSYTQTISRM</sequence>
<dbReference type="InterPro" id="IPR001828">
    <property type="entry name" value="ANF_lig-bd_rcpt"/>
</dbReference>
<evidence type="ECO:0000313" key="16">
    <source>
        <dbReference type="RefSeq" id="XP_031421479.1"/>
    </source>
</evidence>
<keyword evidence="9" id="KW-0325">Glycoprotein</keyword>
<dbReference type="Gene3D" id="3.40.50.2300">
    <property type="match status" value="2"/>
</dbReference>
<feature type="domain" description="G-protein coupled receptors family 3 profile" evidence="14">
    <location>
        <begin position="549"/>
        <end position="814"/>
    </location>
</feature>
<proteinExistence type="inferred from homology"/>
<gene>
    <name evidence="16" type="primary">LOC105912005</name>
</gene>
<keyword evidence="8" id="KW-0675">Receptor</keyword>
<evidence type="ECO:0000259" key="14">
    <source>
        <dbReference type="PROSITE" id="PS50259"/>
    </source>
</evidence>
<dbReference type="InterPro" id="IPR011500">
    <property type="entry name" value="GPCR_3_9-Cys_dom"/>
</dbReference>
<protein>
    <submittedName>
        <fullName evidence="16">Taste receptor type 1 member 1-like</fullName>
    </submittedName>
</protein>
<evidence type="ECO:0000256" key="9">
    <source>
        <dbReference type="ARBA" id="ARBA00023180"/>
    </source>
</evidence>
<feature type="chain" id="PRO_5027702659" evidence="13">
    <location>
        <begin position="24"/>
        <end position="824"/>
    </location>
</feature>
<feature type="signal peptide" evidence="13">
    <location>
        <begin position="1"/>
        <end position="23"/>
    </location>
</feature>
<dbReference type="Pfam" id="PF00003">
    <property type="entry name" value="7tm_3"/>
    <property type="match status" value="1"/>
</dbReference>
<dbReference type="GO" id="GO:0005886">
    <property type="term" value="C:plasma membrane"/>
    <property type="evidence" value="ECO:0007669"/>
    <property type="project" value="UniProtKB-SubCell"/>
</dbReference>
<dbReference type="Pfam" id="PF01094">
    <property type="entry name" value="ANF_receptor"/>
    <property type="match status" value="1"/>
</dbReference>
<evidence type="ECO:0000256" key="11">
    <source>
        <dbReference type="ARBA" id="ARBA00038492"/>
    </source>
</evidence>
<dbReference type="Pfam" id="PF07562">
    <property type="entry name" value="NCD3G"/>
    <property type="match status" value="1"/>
</dbReference>
<dbReference type="InterPro" id="IPR000068">
    <property type="entry name" value="GPCR_3_Ca_sens_rcpt-rel"/>
</dbReference>
<evidence type="ECO:0000256" key="8">
    <source>
        <dbReference type="ARBA" id="ARBA00023170"/>
    </source>
</evidence>
<keyword evidence="2" id="KW-1003">Cell membrane</keyword>
<keyword evidence="7 12" id="KW-0472">Membrane</keyword>
<evidence type="ECO:0000256" key="3">
    <source>
        <dbReference type="ARBA" id="ARBA00022692"/>
    </source>
</evidence>
<dbReference type="GO" id="GO:0004930">
    <property type="term" value="F:G protein-coupled receptor activity"/>
    <property type="evidence" value="ECO:0007669"/>
    <property type="project" value="UniProtKB-KW"/>
</dbReference>
<evidence type="ECO:0000256" key="4">
    <source>
        <dbReference type="ARBA" id="ARBA00022729"/>
    </source>
</evidence>
<keyword evidence="5 12" id="KW-1133">Transmembrane helix</keyword>
<feature type="transmembrane region" description="Helical" evidence="12">
    <location>
        <begin position="782"/>
        <end position="800"/>
    </location>
</feature>
<evidence type="ECO:0000256" key="7">
    <source>
        <dbReference type="ARBA" id="ARBA00023136"/>
    </source>
</evidence>
<keyword evidence="10" id="KW-0807">Transducer</keyword>
<evidence type="ECO:0000256" key="1">
    <source>
        <dbReference type="ARBA" id="ARBA00004651"/>
    </source>
</evidence>
<dbReference type="PROSITE" id="PS50259">
    <property type="entry name" value="G_PROTEIN_RECEP_F3_4"/>
    <property type="match status" value="1"/>
</dbReference>
<evidence type="ECO:0000256" key="5">
    <source>
        <dbReference type="ARBA" id="ARBA00022989"/>
    </source>
</evidence>
<comment type="similarity">
    <text evidence="11">Belongs to the G-protein coupled receptor 3 family. TAS1R subfamily.</text>
</comment>
<dbReference type="InterPro" id="IPR038550">
    <property type="entry name" value="GPCR_3_9-Cys_sf"/>
</dbReference>
<evidence type="ECO:0000256" key="6">
    <source>
        <dbReference type="ARBA" id="ARBA00023040"/>
    </source>
</evidence>
<dbReference type="AlphaFoldDB" id="A0A6P8F8D8"/>
<dbReference type="GeneID" id="105912005"/>
<dbReference type="GO" id="GO:0050909">
    <property type="term" value="P:sensory perception of taste"/>
    <property type="evidence" value="ECO:0007669"/>
    <property type="project" value="UniProtKB-ARBA"/>
</dbReference>
<feature type="transmembrane region" description="Helical" evidence="12">
    <location>
        <begin position="663"/>
        <end position="684"/>
    </location>
</feature>
<keyword evidence="15" id="KW-1185">Reference proteome</keyword>
<feature type="transmembrane region" description="Helical" evidence="12">
    <location>
        <begin position="548"/>
        <end position="573"/>
    </location>
</feature>
<organism evidence="15 16">
    <name type="scientific">Clupea harengus</name>
    <name type="common">Atlantic herring</name>
    <dbReference type="NCBI Taxonomy" id="7950"/>
    <lineage>
        <taxon>Eukaryota</taxon>
        <taxon>Metazoa</taxon>
        <taxon>Chordata</taxon>
        <taxon>Craniata</taxon>
        <taxon>Vertebrata</taxon>
        <taxon>Euteleostomi</taxon>
        <taxon>Actinopterygii</taxon>
        <taxon>Neopterygii</taxon>
        <taxon>Teleostei</taxon>
        <taxon>Clupei</taxon>
        <taxon>Clupeiformes</taxon>
        <taxon>Clupeoidei</taxon>
        <taxon>Clupeidae</taxon>
        <taxon>Clupea</taxon>
    </lineage>
</organism>
<dbReference type="InterPro" id="IPR017978">
    <property type="entry name" value="GPCR_3_C"/>
</dbReference>
<evidence type="ECO:0000256" key="10">
    <source>
        <dbReference type="ARBA" id="ARBA00023224"/>
    </source>
</evidence>